<gene>
    <name evidence="1" type="ORF">SapgrDRAFT_1100</name>
</gene>
<dbReference type="Proteomes" id="UP000005113">
    <property type="component" value="Unassembled WGS sequence"/>
</dbReference>
<reference evidence="2" key="1">
    <citation type="journal article" date="2012" name="Stand. Genomic Sci.">
        <title>Permanent draft genome sequence of the gliding predator Saprospira grandis strain Sa g1 (= HR1).</title>
        <authorList>
            <person name="Mavromatis K."/>
            <person name="Chertkov O."/>
            <person name="Lapidus A."/>
            <person name="Nolan M."/>
            <person name="Lucas S."/>
            <person name="Tice H."/>
            <person name="Del Rio T.G."/>
            <person name="Cheng J.F."/>
            <person name="Han C."/>
            <person name="Tapia R."/>
            <person name="Bruce D."/>
            <person name="Goodwin L.A."/>
            <person name="Pitluck S."/>
            <person name="Huntemann M."/>
            <person name="Liolios K."/>
            <person name="Pagani I."/>
            <person name="Ivanova N."/>
            <person name="Mikhailova N."/>
            <person name="Pati A."/>
            <person name="Chen A."/>
            <person name="Palaniappan K."/>
            <person name="Land M."/>
            <person name="Brambilla E.M."/>
            <person name="Rohde M."/>
            <person name="Spring S."/>
            <person name="Goker M."/>
            <person name="Detter J.C."/>
            <person name="Bristow J."/>
            <person name="Eisen J.A."/>
            <person name="Markowitz V."/>
            <person name="Hugenholtz P."/>
            <person name="Kyrpides N.C."/>
            <person name="Klenk H.P."/>
            <person name="Woyke T."/>
        </authorList>
    </citation>
    <scope>NUCLEOTIDE SEQUENCE [LARGE SCALE GENOMIC DNA]</scope>
    <source>
        <strain evidence="2">DSM 2844</strain>
    </source>
</reference>
<proteinExistence type="predicted"/>
<sequence>MLLSTRIFFKGFSFLGLPRPAGGSGYARARCSLGPALFRYAQKLGLALWATRYYPSARKGGQRPQKGQGAETAAGQDLKFGLRAHFFELNHRLRNQKKCIFSC</sequence>
<accession>J1I2A4</accession>
<dbReference type="EMBL" id="JH719942">
    <property type="protein sequence ID" value="EJF52825.1"/>
    <property type="molecule type" value="Genomic_DNA"/>
</dbReference>
<protein>
    <submittedName>
        <fullName evidence="1">Uncharacterized protein</fullName>
    </submittedName>
</protein>
<evidence type="ECO:0000313" key="1">
    <source>
        <dbReference type="EMBL" id="EJF52825.1"/>
    </source>
</evidence>
<name>J1I2A4_9BACT</name>
<dbReference type="HOGENOM" id="CLU_2261857_0_0_10"/>
<organism evidence="1 2">
    <name type="scientific">Saprospira grandis DSM 2844</name>
    <dbReference type="NCBI Taxonomy" id="694433"/>
    <lineage>
        <taxon>Bacteria</taxon>
        <taxon>Pseudomonadati</taxon>
        <taxon>Bacteroidota</taxon>
        <taxon>Saprospiria</taxon>
        <taxon>Saprospirales</taxon>
        <taxon>Saprospiraceae</taxon>
        <taxon>Saprospira</taxon>
    </lineage>
</organism>
<evidence type="ECO:0000313" key="2">
    <source>
        <dbReference type="Proteomes" id="UP000005113"/>
    </source>
</evidence>
<dbReference type="AlphaFoldDB" id="J1I2A4"/>